<sequence>MVKDGIALSALAFLNGDWIPDDQLALPLSDPAFTHGVCAVERMRVYHGQLWQPELHLQRWQRTIDALKISGLPSAAGLQQLISELMDRNESWIANQASFGVVLLASPGSLMTGSLMTGADTQTAPQPTLILHLYCIDQGAMQQRIEHGMPLVITDVQQPPSASWDRRLKVRSRLHYYLADQQAHQVHPLASGVLVDHDGTVTETAIANVLLVQQGSVFSPQPDQILPGVSLQVVQRLCAELQLPFLTRRLNTQRLREADEVILTGTSCGVWFASQVDDRMMPSPRPVYTQLRQAWDRITSAS</sequence>
<dbReference type="InterPro" id="IPR001544">
    <property type="entry name" value="Aminotrans_IV"/>
</dbReference>
<dbReference type="SUPFAM" id="SSF56752">
    <property type="entry name" value="D-aminoacid aminotransferase-like PLP-dependent enzymes"/>
    <property type="match status" value="1"/>
</dbReference>
<dbReference type="Gene3D" id="3.20.10.10">
    <property type="entry name" value="D-amino Acid Aminotransferase, subunit A, domain 2"/>
    <property type="match status" value="1"/>
</dbReference>
<dbReference type="EC" id="2.6.1.21" evidence="2"/>
<dbReference type="GO" id="GO:0047810">
    <property type="term" value="F:D-alanine-2-oxoglutarate aminotransferase activity"/>
    <property type="evidence" value="ECO:0007669"/>
    <property type="project" value="UniProtKB-EC"/>
</dbReference>
<evidence type="ECO:0000256" key="1">
    <source>
        <dbReference type="ARBA" id="ARBA00009320"/>
    </source>
</evidence>
<evidence type="ECO:0000313" key="2">
    <source>
        <dbReference type="EMBL" id="QDT61510.1"/>
    </source>
</evidence>
<dbReference type="InterPro" id="IPR036038">
    <property type="entry name" value="Aminotransferase-like"/>
</dbReference>
<organism evidence="2 3">
    <name type="scientific">Stieleria bergensis</name>
    <dbReference type="NCBI Taxonomy" id="2528025"/>
    <lineage>
        <taxon>Bacteria</taxon>
        <taxon>Pseudomonadati</taxon>
        <taxon>Planctomycetota</taxon>
        <taxon>Planctomycetia</taxon>
        <taxon>Pirellulales</taxon>
        <taxon>Pirellulaceae</taxon>
        <taxon>Stieleria</taxon>
    </lineage>
</organism>
<dbReference type="InterPro" id="IPR043131">
    <property type="entry name" value="BCAT-like_N"/>
</dbReference>
<dbReference type="InterPro" id="IPR050571">
    <property type="entry name" value="Class-IV_PLP-Dep_Aminotrnsfr"/>
</dbReference>
<dbReference type="InterPro" id="IPR043132">
    <property type="entry name" value="BCAT-like_C"/>
</dbReference>
<dbReference type="AlphaFoldDB" id="A0A517SZD6"/>
<name>A0A517SZD6_9BACT</name>
<comment type="similarity">
    <text evidence="1">Belongs to the class-IV pyridoxal-phosphate-dependent aminotransferase family.</text>
</comment>
<dbReference type="PANTHER" id="PTHR42743:SF4">
    <property type="entry name" value="BRANCHED-CHAIN-AMINO-ACID AMINOTRANSFERASE-RELATED"/>
    <property type="match status" value="1"/>
</dbReference>
<dbReference type="EMBL" id="CP036272">
    <property type="protein sequence ID" value="QDT61510.1"/>
    <property type="molecule type" value="Genomic_DNA"/>
</dbReference>
<dbReference type="PANTHER" id="PTHR42743">
    <property type="entry name" value="AMINO-ACID AMINOTRANSFERASE"/>
    <property type="match status" value="1"/>
</dbReference>
<dbReference type="OrthoDB" id="9805628at2"/>
<evidence type="ECO:0000313" key="3">
    <source>
        <dbReference type="Proteomes" id="UP000315003"/>
    </source>
</evidence>
<proteinExistence type="inferred from homology"/>
<dbReference type="Pfam" id="PF01063">
    <property type="entry name" value="Aminotran_4"/>
    <property type="match status" value="1"/>
</dbReference>
<accession>A0A517SZD6</accession>
<keyword evidence="3" id="KW-1185">Reference proteome</keyword>
<protein>
    <submittedName>
        <fullName evidence="2">D-alanine aminotransferase</fullName>
        <ecNumber evidence="2">2.6.1.21</ecNumber>
    </submittedName>
</protein>
<dbReference type="Proteomes" id="UP000315003">
    <property type="component" value="Chromosome"/>
</dbReference>
<gene>
    <name evidence="2" type="primary">dat</name>
    <name evidence="2" type="ORF">SV7mr_40470</name>
</gene>
<keyword evidence="2" id="KW-0032">Aminotransferase</keyword>
<reference evidence="2 3" key="1">
    <citation type="submission" date="2019-02" db="EMBL/GenBank/DDBJ databases">
        <title>Deep-cultivation of Planctomycetes and their phenomic and genomic characterization uncovers novel biology.</title>
        <authorList>
            <person name="Wiegand S."/>
            <person name="Jogler M."/>
            <person name="Boedeker C."/>
            <person name="Pinto D."/>
            <person name="Vollmers J."/>
            <person name="Rivas-Marin E."/>
            <person name="Kohn T."/>
            <person name="Peeters S.H."/>
            <person name="Heuer A."/>
            <person name="Rast P."/>
            <person name="Oberbeckmann S."/>
            <person name="Bunk B."/>
            <person name="Jeske O."/>
            <person name="Meyerdierks A."/>
            <person name="Storesund J.E."/>
            <person name="Kallscheuer N."/>
            <person name="Luecker S."/>
            <person name="Lage O.M."/>
            <person name="Pohl T."/>
            <person name="Merkel B.J."/>
            <person name="Hornburger P."/>
            <person name="Mueller R.-W."/>
            <person name="Bruemmer F."/>
            <person name="Labrenz M."/>
            <person name="Spormann A.M."/>
            <person name="Op den Camp H."/>
            <person name="Overmann J."/>
            <person name="Amann R."/>
            <person name="Jetten M.S.M."/>
            <person name="Mascher T."/>
            <person name="Medema M.H."/>
            <person name="Devos D.P."/>
            <person name="Kaster A.-K."/>
            <person name="Ovreas L."/>
            <person name="Rohde M."/>
            <person name="Galperin M.Y."/>
            <person name="Jogler C."/>
        </authorList>
    </citation>
    <scope>NUCLEOTIDE SEQUENCE [LARGE SCALE GENOMIC DNA]</scope>
    <source>
        <strain evidence="2 3">SV_7m_r</strain>
    </source>
</reference>
<dbReference type="Gene3D" id="3.30.470.10">
    <property type="match status" value="1"/>
</dbReference>
<keyword evidence="2" id="KW-0808">Transferase</keyword>
<dbReference type="GO" id="GO:0046394">
    <property type="term" value="P:carboxylic acid biosynthetic process"/>
    <property type="evidence" value="ECO:0007669"/>
    <property type="project" value="UniProtKB-ARBA"/>
</dbReference>